<protein>
    <submittedName>
        <fullName evidence="1">Uncharacterized protein</fullName>
    </submittedName>
</protein>
<dbReference type="AlphaFoldDB" id="A0A8T0VJL9"/>
<name>A0A8T0VJL9_PANVG</name>
<evidence type="ECO:0000313" key="2">
    <source>
        <dbReference type="Proteomes" id="UP000823388"/>
    </source>
</evidence>
<sequence>MKSILIPRSFCYIQPLHSMILIMPQIKFSKDLHNHEKCFLNE</sequence>
<gene>
    <name evidence="1" type="ORF">PVAP13_2NG173509</name>
</gene>
<comment type="caution">
    <text evidence="1">The sequence shown here is derived from an EMBL/GenBank/DDBJ whole genome shotgun (WGS) entry which is preliminary data.</text>
</comment>
<accession>A0A8T0VJL9</accession>
<reference evidence="1" key="1">
    <citation type="submission" date="2020-05" db="EMBL/GenBank/DDBJ databases">
        <title>WGS assembly of Panicum virgatum.</title>
        <authorList>
            <person name="Lovell J.T."/>
            <person name="Jenkins J."/>
            <person name="Shu S."/>
            <person name="Juenger T.E."/>
            <person name="Schmutz J."/>
        </authorList>
    </citation>
    <scope>NUCLEOTIDE SEQUENCE</scope>
    <source>
        <strain evidence="1">AP13</strain>
    </source>
</reference>
<organism evidence="1 2">
    <name type="scientific">Panicum virgatum</name>
    <name type="common">Blackwell switchgrass</name>
    <dbReference type="NCBI Taxonomy" id="38727"/>
    <lineage>
        <taxon>Eukaryota</taxon>
        <taxon>Viridiplantae</taxon>
        <taxon>Streptophyta</taxon>
        <taxon>Embryophyta</taxon>
        <taxon>Tracheophyta</taxon>
        <taxon>Spermatophyta</taxon>
        <taxon>Magnoliopsida</taxon>
        <taxon>Liliopsida</taxon>
        <taxon>Poales</taxon>
        <taxon>Poaceae</taxon>
        <taxon>PACMAD clade</taxon>
        <taxon>Panicoideae</taxon>
        <taxon>Panicodae</taxon>
        <taxon>Paniceae</taxon>
        <taxon>Panicinae</taxon>
        <taxon>Panicum</taxon>
        <taxon>Panicum sect. Hiantes</taxon>
    </lineage>
</organism>
<evidence type="ECO:0000313" key="1">
    <source>
        <dbReference type="EMBL" id="KAG2634637.1"/>
    </source>
</evidence>
<proteinExistence type="predicted"/>
<dbReference type="Proteomes" id="UP000823388">
    <property type="component" value="Chromosome 2N"/>
</dbReference>
<keyword evidence="2" id="KW-1185">Reference proteome</keyword>
<dbReference type="EMBL" id="CM029040">
    <property type="protein sequence ID" value="KAG2634637.1"/>
    <property type="molecule type" value="Genomic_DNA"/>
</dbReference>